<reference evidence="5" key="1">
    <citation type="journal article" date="2019" name="Int. J. Syst. Evol. Microbiol.">
        <title>The Global Catalogue of Microorganisms (GCM) 10K type strain sequencing project: providing services to taxonomists for standard genome sequencing and annotation.</title>
        <authorList>
            <consortium name="The Broad Institute Genomics Platform"/>
            <consortium name="The Broad Institute Genome Sequencing Center for Infectious Disease"/>
            <person name="Wu L."/>
            <person name="Ma J."/>
        </authorList>
    </citation>
    <scope>NUCLEOTIDE SEQUENCE [LARGE SCALE GENOMIC DNA]</scope>
    <source>
        <strain evidence="5">NBRC 111981</strain>
    </source>
</reference>
<evidence type="ECO:0000256" key="2">
    <source>
        <dbReference type="ARBA" id="ARBA00022553"/>
    </source>
</evidence>
<dbReference type="Gene3D" id="3.30.559.30">
    <property type="entry name" value="Nonribosomal peptide synthetase, condensation domain"/>
    <property type="match status" value="1"/>
</dbReference>
<evidence type="ECO:0000313" key="4">
    <source>
        <dbReference type="EMBL" id="GLQ87920.1"/>
    </source>
</evidence>
<dbReference type="EMBL" id="BSOA01000013">
    <property type="protein sequence ID" value="GLQ87920.1"/>
    <property type="molecule type" value="Genomic_DNA"/>
</dbReference>
<dbReference type="SUPFAM" id="SSF52777">
    <property type="entry name" value="CoA-dependent acyltransferases"/>
    <property type="match status" value="1"/>
</dbReference>
<dbReference type="SUPFAM" id="SSF56801">
    <property type="entry name" value="Acetyl-CoA synthetase-like"/>
    <property type="match status" value="1"/>
</dbReference>
<evidence type="ECO:0000259" key="3">
    <source>
        <dbReference type="PROSITE" id="PS50075"/>
    </source>
</evidence>
<name>A0ABQ5X8L7_9GAMM</name>
<dbReference type="Gene3D" id="3.30.300.30">
    <property type="match status" value="1"/>
</dbReference>
<dbReference type="Gene3D" id="3.40.50.1820">
    <property type="entry name" value="alpha/beta hydrolase"/>
    <property type="match status" value="1"/>
</dbReference>
<evidence type="ECO:0000256" key="1">
    <source>
        <dbReference type="ARBA" id="ARBA00022450"/>
    </source>
</evidence>
<dbReference type="NCBIfam" id="TIGR01733">
    <property type="entry name" value="AA-adenyl-dom"/>
    <property type="match status" value="1"/>
</dbReference>
<keyword evidence="2" id="KW-0597">Phosphoprotein</keyword>
<dbReference type="Proteomes" id="UP001156627">
    <property type="component" value="Unassembled WGS sequence"/>
</dbReference>
<dbReference type="InterPro" id="IPR020845">
    <property type="entry name" value="AMP-binding_CS"/>
</dbReference>
<organism evidence="4 5">
    <name type="scientific">Dyella flagellata</name>
    <dbReference type="NCBI Taxonomy" id="1867833"/>
    <lineage>
        <taxon>Bacteria</taxon>
        <taxon>Pseudomonadati</taxon>
        <taxon>Pseudomonadota</taxon>
        <taxon>Gammaproteobacteria</taxon>
        <taxon>Lysobacterales</taxon>
        <taxon>Rhodanobacteraceae</taxon>
        <taxon>Dyella</taxon>
    </lineage>
</organism>
<dbReference type="InterPro" id="IPR025110">
    <property type="entry name" value="AMP-bd_C"/>
</dbReference>
<dbReference type="InterPro" id="IPR029058">
    <property type="entry name" value="AB_hydrolase_fold"/>
</dbReference>
<dbReference type="Gene3D" id="3.40.50.980">
    <property type="match status" value="2"/>
</dbReference>
<protein>
    <recommendedName>
        <fullName evidence="3">Carrier domain-containing protein</fullName>
    </recommendedName>
</protein>
<dbReference type="PROSITE" id="PS00455">
    <property type="entry name" value="AMP_BINDING"/>
    <property type="match status" value="1"/>
</dbReference>
<dbReference type="Gene3D" id="2.30.38.10">
    <property type="entry name" value="Luciferase, Domain 3"/>
    <property type="match status" value="1"/>
</dbReference>
<sequence length="861" mass="94314">MESLENPASFTKHAAAAGDYPNGSLRADFARRDPFAAQEGSVDVVAPEGLRARLDALAGDNAFLAYMALFAAVAIYVRRHGGHERFALYAPPVHDEGDSVRLPVYVDCDRWVTFKDALESIKASLRKSYQEQTVQAHAALDDESPAMLVHMQGLHAETASGRNDLDLCLSRSDDGVVLQCRYSRALYRDDTIELSMRQLLALLDAGLAAAETDLARLWHLSTVERNLICRDWNDTTVQYQGERCVQAFLRESAAEAPDRICYVCDGRSYTYAQLAAGARRIAQALHARNMPAGAVVAVFAGRSYSAVAAIVGIIDAGAAYLPLDRMYPQKRIAYLLADADPAFVLAERRLLSELPETQVPVLCIEDLLQSEDHAPLPDAHHPAAPVYLIYTSGSTGNPKGVLLDHRGRVNNFSDFNRRFRIGPADSVLGVSSLSFDMCAYDMLGSFMAGSKLVMVSEQEHSTPSEWLGLMGREQVTLWHSVPSLMENLLDHLERYERPDTVPQGLRLVLLGGDWIPVNMVDRIRAFWPAAEVVSLGGATEVSMDSTIYSIGEIQRHWKSVPYGRAMANQKAYVLDQEHALVPVGMTGELFLGGDGVAWGYHRQPALSAAKFIPDAFSGTPGARLYATGDHARYQPDGQLELLGRMDFQVKIRGLRIELGEVETAVESFPGVTRAVALVNKDSGEAQLITAYVVAERELDLGALRKHLAEQLPFYMIPHQTLQLPQLPLSANGKVDRKALRTIRAPAPAAVPETPVAGIVRALFAEILDVPQVSGEDDFFALGGHSLLALRLMSRLEEVFGIKIPLHAVFESPSAGKLAAHVEEEAARSGIDIGEISHLWQSVNSLSEQGLRELAEREQLNS</sequence>
<accession>A0ABQ5X8L7</accession>
<evidence type="ECO:0000313" key="5">
    <source>
        <dbReference type="Proteomes" id="UP001156627"/>
    </source>
</evidence>
<dbReference type="Pfam" id="PF00501">
    <property type="entry name" value="AMP-binding"/>
    <property type="match status" value="1"/>
</dbReference>
<comment type="caution">
    <text evidence="4">The sequence shown here is derived from an EMBL/GenBank/DDBJ whole genome shotgun (WGS) entry which is preliminary data.</text>
</comment>
<dbReference type="InterPro" id="IPR009081">
    <property type="entry name" value="PP-bd_ACP"/>
</dbReference>
<gene>
    <name evidence="4" type="ORF">GCM10007898_14880</name>
</gene>
<dbReference type="InterPro" id="IPR036736">
    <property type="entry name" value="ACP-like_sf"/>
</dbReference>
<dbReference type="InterPro" id="IPR000873">
    <property type="entry name" value="AMP-dep_synth/lig_dom"/>
</dbReference>
<feature type="domain" description="Carrier" evidence="3">
    <location>
        <begin position="750"/>
        <end position="825"/>
    </location>
</feature>
<dbReference type="SUPFAM" id="SSF47336">
    <property type="entry name" value="ACP-like"/>
    <property type="match status" value="1"/>
</dbReference>
<dbReference type="InterPro" id="IPR045851">
    <property type="entry name" value="AMP-bd_C_sf"/>
</dbReference>
<dbReference type="PROSITE" id="PS50075">
    <property type="entry name" value="CARRIER"/>
    <property type="match status" value="1"/>
</dbReference>
<proteinExistence type="predicted"/>
<dbReference type="RefSeq" id="WP_284331367.1">
    <property type="nucleotide sequence ID" value="NZ_BSOA01000013.1"/>
</dbReference>
<dbReference type="SMART" id="SM00823">
    <property type="entry name" value="PKS_PP"/>
    <property type="match status" value="1"/>
</dbReference>
<dbReference type="InterPro" id="IPR020806">
    <property type="entry name" value="PKS_PP-bd"/>
</dbReference>
<keyword evidence="5" id="KW-1185">Reference proteome</keyword>
<dbReference type="PANTHER" id="PTHR45527">
    <property type="entry name" value="NONRIBOSOMAL PEPTIDE SYNTHETASE"/>
    <property type="match status" value="1"/>
</dbReference>
<dbReference type="Pfam" id="PF13193">
    <property type="entry name" value="AMP-binding_C"/>
    <property type="match status" value="1"/>
</dbReference>
<dbReference type="InterPro" id="IPR010071">
    <property type="entry name" value="AA_adenyl_dom"/>
</dbReference>
<dbReference type="Pfam" id="PF00550">
    <property type="entry name" value="PP-binding"/>
    <property type="match status" value="1"/>
</dbReference>
<dbReference type="PANTHER" id="PTHR45527:SF1">
    <property type="entry name" value="FATTY ACID SYNTHASE"/>
    <property type="match status" value="1"/>
</dbReference>
<keyword evidence="1" id="KW-0596">Phosphopantetheine</keyword>